<dbReference type="Pfam" id="PF13565">
    <property type="entry name" value="HTH_32"/>
    <property type="match status" value="1"/>
</dbReference>
<dbReference type="SUPFAM" id="SSF46689">
    <property type="entry name" value="Homeodomain-like"/>
    <property type="match status" value="1"/>
</dbReference>
<feature type="non-terminal residue" evidence="2">
    <location>
        <position position="112"/>
    </location>
</feature>
<gene>
    <name evidence="2" type="ORF">X777_00019</name>
</gene>
<sequence>NALEAARLYAEAFPNRRQPDRRTFIRIHQRLRENGSFAHQRRPGRPRSIAPDLEERVLERVDINPGTSTRRIAMQERISASSVRRILHRALLYPYHIQRVQGLKNTDFLLRL</sequence>
<dbReference type="PANTHER" id="PTHR47326">
    <property type="entry name" value="TRANSPOSABLE ELEMENT TC3 TRANSPOSASE-LIKE PROTEIN"/>
    <property type="match status" value="1"/>
</dbReference>
<dbReference type="EMBL" id="KK110227">
    <property type="protein sequence ID" value="EZA46573.1"/>
    <property type="molecule type" value="Genomic_DNA"/>
</dbReference>
<comment type="subcellular location">
    <subcellularLocation>
        <location evidence="1">Nucleus</location>
    </subcellularLocation>
</comment>
<protein>
    <submittedName>
        <fullName evidence="2">Uncharacterized protein</fullName>
    </submittedName>
</protein>
<name>A0A026VS44_OOCBI</name>
<keyword evidence="3" id="KW-1185">Reference proteome</keyword>
<evidence type="ECO:0000313" key="2">
    <source>
        <dbReference type="EMBL" id="EZA46573.1"/>
    </source>
</evidence>
<organism evidence="2 3">
    <name type="scientific">Ooceraea biroi</name>
    <name type="common">Clonal raider ant</name>
    <name type="synonym">Cerapachys biroi</name>
    <dbReference type="NCBI Taxonomy" id="2015173"/>
    <lineage>
        <taxon>Eukaryota</taxon>
        <taxon>Metazoa</taxon>
        <taxon>Ecdysozoa</taxon>
        <taxon>Arthropoda</taxon>
        <taxon>Hexapoda</taxon>
        <taxon>Insecta</taxon>
        <taxon>Pterygota</taxon>
        <taxon>Neoptera</taxon>
        <taxon>Endopterygota</taxon>
        <taxon>Hymenoptera</taxon>
        <taxon>Apocrita</taxon>
        <taxon>Aculeata</taxon>
        <taxon>Formicoidea</taxon>
        <taxon>Formicidae</taxon>
        <taxon>Dorylinae</taxon>
        <taxon>Ooceraea</taxon>
    </lineage>
</organism>
<dbReference type="PANTHER" id="PTHR47326:SF1">
    <property type="entry name" value="HTH PSQ-TYPE DOMAIN-CONTAINING PROTEIN"/>
    <property type="match status" value="1"/>
</dbReference>
<evidence type="ECO:0000256" key="1">
    <source>
        <dbReference type="ARBA" id="ARBA00004123"/>
    </source>
</evidence>
<reference evidence="2 3" key="1">
    <citation type="journal article" date="2014" name="Curr. Biol.">
        <title>The genome of the clonal raider ant Cerapachys biroi.</title>
        <authorList>
            <person name="Oxley P.R."/>
            <person name="Ji L."/>
            <person name="Fetter-Pruneda I."/>
            <person name="McKenzie S.K."/>
            <person name="Li C."/>
            <person name="Hu H."/>
            <person name="Zhang G."/>
            <person name="Kronauer D.J."/>
        </authorList>
    </citation>
    <scope>NUCLEOTIDE SEQUENCE [LARGE SCALE GENOMIC DNA]</scope>
</reference>
<dbReference type="GO" id="GO:0005634">
    <property type="term" value="C:nucleus"/>
    <property type="evidence" value="ECO:0007669"/>
    <property type="project" value="UniProtKB-SubCell"/>
</dbReference>
<dbReference type="OrthoDB" id="7554976at2759"/>
<dbReference type="Proteomes" id="UP000053097">
    <property type="component" value="Unassembled WGS sequence"/>
</dbReference>
<proteinExistence type="predicted"/>
<dbReference type="OMA" id="RRIAMQE"/>
<accession>A0A026VS44</accession>
<dbReference type="InterPro" id="IPR009057">
    <property type="entry name" value="Homeodomain-like_sf"/>
</dbReference>
<dbReference type="AlphaFoldDB" id="A0A026VS44"/>
<evidence type="ECO:0000313" key="3">
    <source>
        <dbReference type="Proteomes" id="UP000053097"/>
    </source>
</evidence>
<feature type="non-terminal residue" evidence="2">
    <location>
        <position position="1"/>
    </location>
</feature>